<organism evidence="2 3">
    <name type="scientific">Linnemannia schmuckeri</name>
    <dbReference type="NCBI Taxonomy" id="64567"/>
    <lineage>
        <taxon>Eukaryota</taxon>
        <taxon>Fungi</taxon>
        <taxon>Fungi incertae sedis</taxon>
        <taxon>Mucoromycota</taxon>
        <taxon>Mortierellomycotina</taxon>
        <taxon>Mortierellomycetes</taxon>
        <taxon>Mortierellales</taxon>
        <taxon>Mortierellaceae</taxon>
        <taxon>Linnemannia</taxon>
    </lineage>
</organism>
<evidence type="ECO:0000313" key="2">
    <source>
        <dbReference type="EMBL" id="KAF9145417.1"/>
    </source>
</evidence>
<feature type="region of interest" description="Disordered" evidence="1">
    <location>
        <begin position="620"/>
        <end position="658"/>
    </location>
</feature>
<evidence type="ECO:0000313" key="3">
    <source>
        <dbReference type="Proteomes" id="UP000748756"/>
    </source>
</evidence>
<reference evidence="2" key="1">
    <citation type="journal article" date="2020" name="Fungal Divers.">
        <title>Resolving the Mortierellaceae phylogeny through synthesis of multi-gene phylogenetics and phylogenomics.</title>
        <authorList>
            <person name="Vandepol N."/>
            <person name="Liber J."/>
            <person name="Desiro A."/>
            <person name="Na H."/>
            <person name="Kennedy M."/>
            <person name="Barry K."/>
            <person name="Grigoriev I.V."/>
            <person name="Miller A.N."/>
            <person name="O'Donnell K."/>
            <person name="Stajich J.E."/>
            <person name="Bonito G."/>
        </authorList>
    </citation>
    <scope>NUCLEOTIDE SEQUENCE</scope>
    <source>
        <strain evidence="2">NRRL 6426</strain>
    </source>
</reference>
<feature type="compositionally biased region" description="Low complexity" evidence="1">
    <location>
        <begin position="620"/>
        <end position="629"/>
    </location>
</feature>
<comment type="caution">
    <text evidence="2">The sequence shown here is derived from an EMBL/GenBank/DDBJ whole genome shotgun (WGS) entry which is preliminary data.</text>
</comment>
<accession>A0A9P5V7J4</accession>
<feature type="region of interest" description="Disordered" evidence="1">
    <location>
        <begin position="1"/>
        <end position="53"/>
    </location>
</feature>
<name>A0A9P5V7J4_9FUNG</name>
<keyword evidence="3" id="KW-1185">Reference proteome</keyword>
<dbReference type="EMBL" id="JAAAUQ010000957">
    <property type="protein sequence ID" value="KAF9145417.1"/>
    <property type="molecule type" value="Genomic_DNA"/>
</dbReference>
<evidence type="ECO:0000256" key="1">
    <source>
        <dbReference type="SAM" id="MobiDB-lite"/>
    </source>
</evidence>
<dbReference type="OrthoDB" id="10497099at2759"/>
<dbReference type="Proteomes" id="UP000748756">
    <property type="component" value="Unassembled WGS sequence"/>
</dbReference>
<feature type="compositionally biased region" description="Low complexity" evidence="1">
    <location>
        <begin position="732"/>
        <end position="753"/>
    </location>
</feature>
<gene>
    <name evidence="2" type="ORF">BG015_011901</name>
</gene>
<feature type="region of interest" description="Disordered" evidence="1">
    <location>
        <begin position="255"/>
        <end position="282"/>
    </location>
</feature>
<feature type="compositionally biased region" description="Polar residues" evidence="1">
    <location>
        <begin position="1"/>
        <end position="14"/>
    </location>
</feature>
<dbReference type="AlphaFoldDB" id="A0A9P5V7J4"/>
<sequence>MSSALSQSPYNTHQTRPRRRLVQMQKSTSAPSTLSSLPRLPATTTAGTQGAETAGSHAFQSFLPTTSTWATRSTPTAIACDTLTVNTVESVDSTMPAGVEMQRHDSAISLDQDWSQAQDKEDLSFLEAPEIKFADGSIVTVAQAQAQLYGTGEGTSIMESPPCKSLVPPTAKVAATAATPTSTSFGMNLRIGGTHPLSRQTGLMATADTGRLKDQSGADEANVTATENDMAAGSPIEGLAVASSVGAADVNETTANANHTNHMSDTNDAKAGENSNAGNATCATNTNANAGASTATAGQTADNQLLRQQHAVQEYIAVQHRLQGLRRCLNESMQNQQQRLQKYDRIIHSGKGTNLNGIHKKRKEIADQTRQQVTIFRKQIDILQTSQQQKMMALRAVGVAKDMIKVLIRQPSVLTEQATLLAEQEVEQALVQATQQVGQRHVTEKSTEQVQVEAYQEFGQRQASIQDSNYSISVAENSGASIAAGVSTNAITLLNSNPATKKLNLPRGIVTTMECGGDATPPDADAQGGGVGRAGLLSCQGMMAGGTLGEEDVAGTTGLDQDIPAAQGALQQTDVGRVGDQMDHEQSNAAGSGGVDTVGTGQADELSRVNMDTIIANGSAATKATSASADRSMPTSRDTVDHSGRVQLSGAESTETTSLGMYQMADMPAVETSEVTANGDARTGVGPGLPDISGVLMANMPTSSQQKSMLLPVDVADTTPRQFQEGQRRQQHTATKIQQHQQQQEQKKQQQLQQLPMGRIKEVSHQPLALVLLKPNDWAAGLHLAYGPSGQTSNPWRYFALQPPSSASIAATPSCFDPPNLATQSPAGNFFGIFFDLFPSSFRTFLSLSSP</sequence>
<feature type="region of interest" description="Disordered" evidence="1">
    <location>
        <begin position="722"/>
        <end position="753"/>
    </location>
</feature>
<proteinExistence type="predicted"/>
<protein>
    <submittedName>
        <fullName evidence="2">Uncharacterized protein</fullName>
    </submittedName>
</protein>
<feature type="compositionally biased region" description="Low complexity" evidence="1">
    <location>
        <begin position="27"/>
        <end position="53"/>
    </location>
</feature>